<keyword evidence="4" id="KW-1185">Reference proteome</keyword>
<dbReference type="CDD" id="cd02440">
    <property type="entry name" value="AdoMet_MTases"/>
    <property type="match status" value="1"/>
</dbReference>
<accession>A0A5N6FFL9</accession>
<evidence type="ECO:0000259" key="1">
    <source>
        <dbReference type="Pfam" id="PF13649"/>
    </source>
</evidence>
<accession>A0A8H6E2G1</accession>
<dbReference type="PANTHER" id="PTHR43464">
    <property type="entry name" value="METHYLTRANSFERASE"/>
    <property type="match status" value="1"/>
</dbReference>
<dbReference type="Proteomes" id="UP000326877">
    <property type="component" value="Unassembled WGS sequence"/>
</dbReference>
<sequence length="313" mass="35368">MKPKAEIHVIDSPRADTYRDKVVATYNDPPELWHQVLGHDNLSFQFGLFDDAELAEGAKPGSTGPSEFRHFGRQLELAGLDGPDRPRIHRILDLGCGWGYISQYMAKEFGDCPRIDAINISPRQLEYFAEHLPVRFHSTVQLYLCNGQDVDLLPDPDVPYDLVVVRGVYTHFLNDVFEASVARVARRLAPGGTLVISDTLYRTSSLNSYRSAIPDRVDRLACGNRKTPEYFVRVLEQNGLTIQDLRVLPSAREAIHWFNKVRLNIEQNFPEGTNGPIQELYDQARSFSKAVAQNQASVYSIIARRPVDELNGE</sequence>
<evidence type="ECO:0000313" key="3">
    <source>
        <dbReference type="EMBL" id="KAF5855795.1"/>
    </source>
</evidence>
<reference evidence="3 4" key="1">
    <citation type="submission" date="2019-04" db="EMBL/GenBank/DDBJ databases">
        <title>Aspergillus burnettii sp. nov., novel species from soil in southeast Queensland.</title>
        <authorList>
            <person name="Gilchrist C.L.M."/>
            <person name="Pitt J.I."/>
            <person name="Lange L."/>
            <person name="Lacey H.J."/>
            <person name="Vuong D."/>
            <person name="Midgley D.J."/>
            <person name="Greenfield P."/>
            <person name="Bradbury M."/>
            <person name="Lacey E."/>
            <person name="Busk P.K."/>
            <person name="Pilgaard B."/>
            <person name="Chooi Y.H."/>
            <person name="Piggott A.M."/>
        </authorList>
    </citation>
    <scope>NUCLEOTIDE SEQUENCE [LARGE SCALE GENOMIC DNA]</scope>
    <source>
        <strain evidence="3 4">FRR 5400</strain>
    </source>
</reference>
<dbReference type="PANTHER" id="PTHR43464:SF83">
    <property type="entry name" value="MALONYL-[ACYL-CARRIER PROTEIN] O-METHYLTRANSFERASE"/>
    <property type="match status" value="1"/>
</dbReference>
<evidence type="ECO:0000313" key="4">
    <source>
        <dbReference type="Proteomes" id="UP000541154"/>
    </source>
</evidence>
<reference evidence="2" key="2">
    <citation type="submission" date="2019-04" db="EMBL/GenBank/DDBJ databases">
        <title>Friends and foes A comparative genomics studyof 23 Aspergillus species from section Flavi.</title>
        <authorList>
            <consortium name="DOE Joint Genome Institute"/>
            <person name="Kjaerbolling I."/>
            <person name="Vesth T."/>
            <person name="Frisvad J.C."/>
            <person name="Nybo J.L."/>
            <person name="Theobald S."/>
            <person name="Kildgaard S."/>
            <person name="Isbrandt T."/>
            <person name="Kuo A."/>
            <person name="Sato A."/>
            <person name="Lyhne E.K."/>
            <person name="Kogle M.E."/>
            <person name="Wiebenga A."/>
            <person name="Kun R.S."/>
            <person name="Lubbers R.J."/>
            <person name="Makela M.R."/>
            <person name="Barry K."/>
            <person name="Chovatia M."/>
            <person name="Clum A."/>
            <person name="Daum C."/>
            <person name="Haridas S."/>
            <person name="He G."/>
            <person name="LaButti K."/>
            <person name="Lipzen A."/>
            <person name="Mondo S."/>
            <person name="Riley R."/>
            <person name="Salamov A."/>
            <person name="Simmons B.A."/>
            <person name="Magnuson J.K."/>
            <person name="Henrissat B."/>
            <person name="Mortensen U.H."/>
            <person name="Larsen T.O."/>
            <person name="Devries R.P."/>
            <person name="Grigoriev I.V."/>
            <person name="Machida M."/>
            <person name="Baker S.E."/>
            <person name="Andersen M.R."/>
        </authorList>
    </citation>
    <scope>NUCLEOTIDE SEQUENCE [LARGE SCALE GENOMIC DNA]</scope>
    <source>
        <strain evidence="2">IBT 14317</strain>
    </source>
</reference>
<dbReference type="SUPFAM" id="SSF53335">
    <property type="entry name" value="S-adenosyl-L-methionine-dependent methyltransferases"/>
    <property type="match status" value="1"/>
</dbReference>
<feature type="domain" description="Methyltransferase" evidence="1">
    <location>
        <begin position="91"/>
        <end position="192"/>
    </location>
</feature>
<dbReference type="Pfam" id="PF13649">
    <property type="entry name" value="Methyltransf_25"/>
    <property type="match status" value="1"/>
</dbReference>
<keyword evidence="2" id="KW-0808">Transferase</keyword>
<organism evidence="2">
    <name type="scientific">Petromyces alliaceus</name>
    <name type="common">Aspergillus alliaceus</name>
    <dbReference type="NCBI Taxonomy" id="209559"/>
    <lineage>
        <taxon>Eukaryota</taxon>
        <taxon>Fungi</taxon>
        <taxon>Dikarya</taxon>
        <taxon>Ascomycota</taxon>
        <taxon>Pezizomycotina</taxon>
        <taxon>Eurotiomycetes</taxon>
        <taxon>Eurotiomycetidae</taxon>
        <taxon>Eurotiales</taxon>
        <taxon>Aspergillaceae</taxon>
        <taxon>Aspergillus</taxon>
        <taxon>Aspergillus subgen. Circumdati</taxon>
    </lineage>
</organism>
<dbReference type="OMA" id="LYLCNAQ"/>
<evidence type="ECO:0000313" key="2">
    <source>
        <dbReference type="EMBL" id="KAE8384556.1"/>
    </source>
</evidence>
<dbReference type="InterPro" id="IPR029063">
    <property type="entry name" value="SAM-dependent_MTases_sf"/>
</dbReference>
<dbReference type="InterPro" id="IPR041698">
    <property type="entry name" value="Methyltransf_25"/>
</dbReference>
<keyword evidence="2" id="KW-0489">Methyltransferase</keyword>
<proteinExistence type="predicted"/>
<dbReference type="AlphaFoldDB" id="A0A5N6FFL9"/>
<name>A0A5N6FFL9_PETAA</name>
<dbReference type="EMBL" id="SPNV01000382">
    <property type="protein sequence ID" value="KAF5855795.1"/>
    <property type="molecule type" value="Genomic_DNA"/>
</dbReference>
<dbReference type="EMBL" id="ML735365">
    <property type="protein sequence ID" value="KAE8384556.1"/>
    <property type="molecule type" value="Genomic_DNA"/>
</dbReference>
<protein>
    <submittedName>
        <fullName evidence="2">S-adenosyl-L-methionine-dependent methyltransferase</fullName>
    </submittedName>
</protein>
<gene>
    <name evidence="2" type="ORF">BDV23DRAFT_166598</name>
    <name evidence="3" type="ORF">ETB97_008437</name>
</gene>
<dbReference type="OrthoDB" id="506498at2759"/>
<dbReference type="GO" id="GO:0032259">
    <property type="term" value="P:methylation"/>
    <property type="evidence" value="ECO:0007669"/>
    <property type="project" value="UniProtKB-KW"/>
</dbReference>
<dbReference type="GO" id="GO:0008168">
    <property type="term" value="F:methyltransferase activity"/>
    <property type="evidence" value="ECO:0007669"/>
    <property type="project" value="UniProtKB-KW"/>
</dbReference>
<dbReference type="Gene3D" id="3.40.50.150">
    <property type="entry name" value="Vaccinia Virus protein VP39"/>
    <property type="match status" value="1"/>
</dbReference>
<dbReference type="Proteomes" id="UP000541154">
    <property type="component" value="Unassembled WGS sequence"/>
</dbReference>
<accession>A0A5N7BRV3</accession>